<proteinExistence type="predicted"/>
<evidence type="ECO:0000313" key="1">
    <source>
        <dbReference type="EMBL" id="MCY1719632.1"/>
    </source>
</evidence>
<evidence type="ECO:0000313" key="2">
    <source>
        <dbReference type="Proteomes" id="UP001145087"/>
    </source>
</evidence>
<dbReference type="Proteomes" id="UP001145087">
    <property type="component" value="Unassembled WGS sequence"/>
</dbReference>
<keyword evidence="2" id="KW-1185">Reference proteome</keyword>
<dbReference type="EMBL" id="JAPOHD010000009">
    <property type="protein sequence ID" value="MCY1719632.1"/>
    <property type="molecule type" value="Genomic_DNA"/>
</dbReference>
<reference evidence="1" key="1">
    <citation type="submission" date="2022-11" db="EMBL/GenBank/DDBJ databases">
        <title>Marilongibacter aestuarii gen. nov., sp. nov., isolated from tidal flat sediment.</title>
        <authorList>
            <person name="Jiayan W."/>
        </authorList>
    </citation>
    <scope>NUCLEOTIDE SEQUENCE</scope>
    <source>
        <strain evidence="1">Z1-6</strain>
    </source>
</reference>
<comment type="caution">
    <text evidence="1">The sequence shown here is derived from an EMBL/GenBank/DDBJ whole genome shotgun (WGS) entry which is preliminary data.</text>
</comment>
<sequence>MLKKEDAPVGNLPLPYPCEMPKVMPKPLLQGYESTKMVKKLPLYRYESSLLETAKLL</sequence>
<dbReference type="RefSeq" id="WP_343331970.1">
    <property type="nucleotide sequence ID" value="NZ_JAPOHD010000009.1"/>
</dbReference>
<gene>
    <name evidence="1" type="ORF">OU798_04725</name>
</gene>
<organism evidence="1 2">
    <name type="scientific">Draconibacterium aestuarii</name>
    <dbReference type="NCBI Taxonomy" id="2998507"/>
    <lineage>
        <taxon>Bacteria</taxon>
        <taxon>Pseudomonadati</taxon>
        <taxon>Bacteroidota</taxon>
        <taxon>Bacteroidia</taxon>
        <taxon>Marinilabiliales</taxon>
        <taxon>Prolixibacteraceae</taxon>
        <taxon>Draconibacterium</taxon>
    </lineage>
</organism>
<name>A0A9X3F4H7_9BACT</name>
<accession>A0A9X3F4H7</accession>
<dbReference type="AlphaFoldDB" id="A0A9X3F4H7"/>
<protein>
    <submittedName>
        <fullName evidence="1">Uncharacterized protein</fullName>
    </submittedName>
</protein>